<evidence type="ECO:0000313" key="5">
    <source>
        <dbReference type="EMBL" id="PCJ19682.1"/>
    </source>
</evidence>
<gene>
    <name evidence="5" type="ORF">COA96_16170</name>
</gene>
<evidence type="ECO:0000256" key="1">
    <source>
        <dbReference type="ARBA" id="ARBA00011046"/>
    </source>
</evidence>
<dbReference type="GO" id="GO:0045892">
    <property type="term" value="P:negative regulation of DNA-templated transcription"/>
    <property type="evidence" value="ECO:0007669"/>
    <property type="project" value="InterPro"/>
</dbReference>
<accession>A0A2A5AK41</accession>
<dbReference type="InterPro" id="IPR036388">
    <property type="entry name" value="WH-like_DNA-bd_sf"/>
</dbReference>
<dbReference type="InterPro" id="IPR036390">
    <property type="entry name" value="WH_DNA-bd_sf"/>
</dbReference>
<organism evidence="5 6">
    <name type="scientific">SAR86 cluster bacterium</name>
    <dbReference type="NCBI Taxonomy" id="2030880"/>
    <lineage>
        <taxon>Bacteria</taxon>
        <taxon>Pseudomonadati</taxon>
        <taxon>Pseudomonadota</taxon>
        <taxon>Gammaproteobacteria</taxon>
        <taxon>SAR86 cluster</taxon>
    </lineage>
</organism>
<sequence>MARKVSQTLTEGELRLMKVIWTLETATVRDVVVELQKKGKVAYNTVQTMLRILEEKGYLTHTKTGRSFVYIPIVQRHNARSAALKQLLSNFFDDSPQSLMINLIEDEELNASDIKKLKELIAKS</sequence>
<protein>
    <submittedName>
        <fullName evidence="5">MarR family transcriptional regulator</fullName>
    </submittedName>
</protein>
<evidence type="ECO:0000256" key="2">
    <source>
        <dbReference type="ARBA" id="ARBA00023015"/>
    </source>
</evidence>
<dbReference type="GO" id="GO:0003677">
    <property type="term" value="F:DNA binding"/>
    <property type="evidence" value="ECO:0007669"/>
    <property type="project" value="UniProtKB-KW"/>
</dbReference>
<dbReference type="Gene3D" id="1.10.4040.10">
    <property type="entry name" value="Penicillinase repressor domain"/>
    <property type="match status" value="1"/>
</dbReference>
<evidence type="ECO:0000256" key="3">
    <source>
        <dbReference type="ARBA" id="ARBA00023125"/>
    </source>
</evidence>
<proteinExistence type="inferred from homology"/>
<dbReference type="Pfam" id="PF03965">
    <property type="entry name" value="Penicillinase_R"/>
    <property type="match status" value="1"/>
</dbReference>
<dbReference type="Gene3D" id="1.10.10.10">
    <property type="entry name" value="Winged helix-like DNA-binding domain superfamily/Winged helix DNA-binding domain"/>
    <property type="match status" value="1"/>
</dbReference>
<dbReference type="PIRSF" id="PIRSF019455">
    <property type="entry name" value="CopR_AtkY"/>
    <property type="match status" value="1"/>
</dbReference>
<keyword evidence="3" id="KW-0238">DNA-binding</keyword>
<reference evidence="6" key="1">
    <citation type="submission" date="2017-08" db="EMBL/GenBank/DDBJ databases">
        <title>A dynamic microbial community with high functional redundancy inhabits the cold, oxic subseafloor aquifer.</title>
        <authorList>
            <person name="Tully B.J."/>
            <person name="Wheat C.G."/>
            <person name="Glazer B.T."/>
            <person name="Huber J.A."/>
        </authorList>
    </citation>
    <scope>NUCLEOTIDE SEQUENCE [LARGE SCALE GENOMIC DNA]</scope>
</reference>
<comment type="similarity">
    <text evidence="1">Belongs to the BlaI transcriptional regulatory family.</text>
</comment>
<evidence type="ECO:0000313" key="6">
    <source>
        <dbReference type="Proteomes" id="UP000218327"/>
    </source>
</evidence>
<dbReference type="Proteomes" id="UP000218327">
    <property type="component" value="Unassembled WGS sequence"/>
</dbReference>
<dbReference type="EMBL" id="NVVJ01000087">
    <property type="protein sequence ID" value="PCJ19682.1"/>
    <property type="molecule type" value="Genomic_DNA"/>
</dbReference>
<evidence type="ECO:0000256" key="4">
    <source>
        <dbReference type="ARBA" id="ARBA00023163"/>
    </source>
</evidence>
<dbReference type="AlphaFoldDB" id="A0A2A5AK41"/>
<comment type="caution">
    <text evidence="5">The sequence shown here is derived from an EMBL/GenBank/DDBJ whole genome shotgun (WGS) entry which is preliminary data.</text>
</comment>
<dbReference type="SUPFAM" id="SSF46785">
    <property type="entry name" value="Winged helix' DNA-binding domain"/>
    <property type="match status" value="1"/>
</dbReference>
<name>A0A2A5AK41_9GAMM</name>
<keyword evidence="2" id="KW-0805">Transcription regulation</keyword>
<keyword evidence="4" id="KW-0804">Transcription</keyword>
<dbReference type="InterPro" id="IPR005650">
    <property type="entry name" value="BlaI_family"/>
</dbReference>